<dbReference type="KEGG" id="pfuw:KF707C_22380"/>
<keyword evidence="2" id="KW-1185">Reference proteome</keyword>
<dbReference type="eggNOG" id="ENOG502ZBJ2">
    <property type="taxonomic scope" value="Bacteria"/>
</dbReference>
<name>L8MMH1_METFU</name>
<dbReference type="RefSeq" id="WP_003449868.1">
    <property type="nucleotide sequence ID" value="NZ_AJMR01000084.1"/>
</dbReference>
<dbReference type="AlphaFoldDB" id="L8MMH1"/>
<organism evidence="1 2">
    <name type="scientific">Metapseudomonas furukawaii</name>
    <name type="common">Pseudomonas furukawaii</name>
    <dbReference type="NCBI Taxonomy" id="1149133"/>
    <lineage>
        <taxon>Bacteria</taxon>
        <taxon>Pseudomonadati</taxon>
        <taxon>Pseudomonadota</taxon>
        <taxon>Gammaproteobacteria</taxon>
        <taxon>Pseudomonadales</taxon>
        <taxon>Pseudomonadaceae</taxon>
        <taxon>Metapseudomonas</taxon>
    </lineage>
</organism>
<reference evidence="1 2" key="2">
    <citation type="journal article" date="2017" name="Int. J. Syst. Evol. Microbiol.">
        <title>Pseudomonas furukawaii sp. nov., a polychlorinated biphenyl-degrading bacterium isolated from biphenyl-contaminated soil in Japan.</title>
        <authorList>
            <person name="Kimura N."/>
            <person name="Watanabe T."/>
            <person name="Suenaga H."/>
            <person name="Fujihara H."/>
            <person name="Futagami T."/>
            <person name="Goto M."/>
            <person name="Hanada S."/>
            <person name="Hirose J."/>
        </authorList>
    </citation>
    <scope>NUCLEOTIDE SEQUENCE [LARGE SCALE GENOMIC DNA]</scope>
    <source>
        <strain evidence="2">DSM 10086 / NBRC 110670 / KF707</strain>
    </source>
</reference>
<evidence type="ECO:0000313" key="1">
    <source>
        <dbReference type="EMBL" id="BAU73926.1"/>
    </source>
</evidence>
<dbReference type="EMBL" id="AP014862">
    <property type="protein sequence ID" value="BAU73926.1"/>
    <property type="molecule type" value="Genomic_DNA"/>
</dbReference>
<reference evidence="2" key="1">
    <citation type="submission" date="2015-05" db="EMBL/GenBank/DDBJ databases">
        <title>Draft genome sequencing of a biphenyl-degrading bacterium, Pseudomonas balearica KF707 (=NBRC110670).</title>
        <authorList>
            <person name="Kimura N."/>
            <person name="Hirose J."/>
            <person name="Watanabe T."/>
            <person name="Suenaga H."/>
            <person name="Fujihara H."/>
            <person name="Noguchi M."/>
            <person name="Hashimoto M."/>
            <person name="Shimodaira J."/>
            <person name="Tsuchikane K."/>
            <person name="Hosoyama A."/>
            <person name="Yamazoe A."/>
            <person name="Fujita N."/>
            <person name="Furukawa K."/>
        </authorList>
    </citation>
    <scope>NUCLEOTIDE SEQUENCE [LARGE SCALE GENOMIC DNA]</scope>
    <source>
        <strain evidence="2">DSM 10086 / NBRC 110670 / KF707</strain>
    </source>
</reference>
<proteinExistence type="predicted"/>
<dbReference type="Proteomes" id="UP000218554">
    <property type="component" value="Chromosome"/>
</dbReference>
<evidence type="ECO:0000313" key="2">
    <source>
        <dbReference type="Proteomes" id="UP000218554"/>
    </source>
</evidence>
<gene>
    <name evidence="1" type="ORF">KF707C_22380</name>
</gene>
<protein>
    <submittedName>
        <fullName evidence="1">Uncharacterized protein</fullName>
    </submittedName>
</protein>
<accession>A0A143SPA1</accession>
<dbReference type="InterPro" id="IPR054196">
    <property type="entry name" value="DUF6901"/>
</dbReference>
<sequence length="237" mass="26334">MTLDSERQIIDYRLAFAGQAALELRVRLGEACAPAQNVPDWARLAFQQCPHCPLKAEAEAERACPFALALQQPVRLLAGHASFEAVEVQVQHRGREVRQRTTLQRAAGSLLGLLGATSGCPHTRFLEAMAWFHLPFSSSDETLFRVLGTYLLGQHLKAQKGLVADWQLDGLREGYRNLRKVNQGMAKRLQAACNEDSSLNGLVLLDLLAADTLYSLEQSEGDLDSYFSWYFDASIDI</sequence>
<dbReference type="Pfam" id="PF21842">
    <property type="entry name" value="DUF6901"/>
    <property type="match status" value="1"/>
</dbReference>
<accession>L8MMH1</accession>